<protein>
    <submittedName>
        <fullName evidence="1">Uncharacterized protein</fullName>
    </submittedName>
</protein>
<dbReference type="AlphaFoldDB" id="A0A484KY93"/>
<name>A0A484KY93_9ASTE</name>
<dbReference type="Proteomes" id="UP000595140">
    <property type="component" value="Unassembled WGS sequence"/>
</dbReference>
<organism evidence="1 2">
    <name type="scientific">Cuscuta campestris</name>
    <dbReference type="NCBI Taxonomy" id="132261"/>
    <lineage>
        <taxon>Eukaryota</taxon>
        <taxon>Viridiplantae</taxon>
        <taxon>Streptophyta</taxon>
        <taxon>Embryophyta</taxon>
        <taxon>Tracheophyta</taxon>
        <taxon>Spermatophyta</taxon>
        <taxon>Magnoliopsida</taxon>
        <taxon>eudicotyledons</taxon>
        <taxon>Gunneridae</taxon>
        <taxon>Pentapetalae</taxon>
        <taxon>asterids</taxon>
        <taxon>lamiids</taxon>
        <taxon>Solanales</taxon>
        <taxon>Convolvulaceae</taxon>
        <taxon>Cuscuteae</taxon>
        <taxon>Cuscuta</taxon>
        <taxon>Cuscuta subgen. Grammica</taxon>
        <taxon>Cuscuta sect. Cleistogrammica</taxon>
    </lineage>
</organism>
<evidence type="ECO:0000313" key="2">
    <source>
        <dbReference type="Proteomes" id="UP000595140"/>
    </source>
</evidence>
<dbReference type="OrthoDB" id="4089664at2759"/>
<reference evidence="1 2" key="1">
    <citation type="submission" date="2018-04" db="EMBL/GenBank/DDBJ databases">
        <authorList>
            <person name="Vogel A."/>
        </authorList>
    </citation>
    <scope>NUCLEOTIDE SEQUENCE [LARGE SCALE GENOMIC DNA]</scope>
</reference>
<proteinExistence type="predicted"/>
<sequence>MSLERSTIDIRSWDGTISSGEFYISSCAFAEKWEKFNSALPQWSWCRCPKLLGVPSSRVEGYLRVDGIIPPRRCTMEDNHECDDGGLKETVCLEEEEFIDRAALVCMFCLFWCFRKKNSFESLCEMHDLSICPHLTMKLLF</sequence>
<keyword evidence="2" id="KW-1185">Reference proteome</keyword>
<dbReference type="EMBL" id="OOIL02000613">
    <property type="protein sequence ID" value="VFQ67456.1"/>
    <property type="molecule type" value="Genomic_DNA"/>
</dbReference>
<accession>A0A484KY93</accession>
<evidence type="ECO:0000313" key="1">
    <source>
        <dbReference type="EMBL" id="VFQ67456.1"/>
    </source>
</evidence>
<gene>
    <name evidence="1" type="ORF">CCAM_LOCUS9232</name>
</gene>